<dbReference type="EMBL" id="APKE01000015">
    <property type="protein sequence ID" value="KAF0676279.1"/>
    <property type="molecule type" value="Genomic_DNA"/>
</dbReference>
<dbReference type="RefSeq" id="WP_159964890.1">
    <property type="nucleotide sequence ID" value="NZ_APKE01000015.1"/>
</dbReference>
<gene>
    <name evidence="1" type="primary">htpG</name>
    <name evidence="1" type="ORF">PMES_01439</name>
</gene>
<sequence>MFENFDPLKIHDTAAVDESVVSRRHKRSIHSILHSYVGWYDPFAELIQNAIDSVEKRSRVKEHKKKVRILIDEAASQLTVSDNGIGLDQASFQKFLAPHESFKEAGERGSKGVGATFLAYGFNYIRIDTKTKHFTANGEMEGARIWLHDANASANPEVFPTDEDHIDDAFKEFDQGASITLRFDKTTKPSKLSWPGLKSAEPWFVALSVKTAIGAVSEKTNLAIVVKHIDQNGSVSQHDATQTGYMLPHAHFAKTGEYGNVVEKISENVEKKGAAAKLPISIRNLDAVWLNWSQSDILENVEKLSADEIDGIKKHELRILASFMSGAKVWRRLADSKIGYRPTANIYGPGIQMAADNMPQGEMIQVPLDRYIGRQNQVHFVVHFKNCVVDLGRKGFDRDLVDLAKSVSKKIVERNFTKIRDCLRNEDVKKKEILQGDKVDSWKKILENHEKTSPLSLENSNFFIPVNEISISSEPSREQDVVALFNQLIAGGVVRGLKVVGTNEMSTYDGAYRVRIGPSFEDHVFDDLKNPLGISDEVAGDYEDEHPDGFLSSKLYVLEYKFSLDGLISDITTGEKKAADIDLVVAWEAGKDYRKYFSLSSLLNSRGMEDRSFHGVTHVLADEHGNNVMDVVLLKDLIGYLNDPEDEVDRQKVYDED</sequence>
<comment type="caution">
    <text evidence="1">The sequence shown here is derived from an EMBL/GenBank/DDBJ whole genome shotgun (WGS) entry which is preliminary data.</text>
</comment>
<protein>
    <submittedName>
        <fullName evidence="1">Chaperone protein HtpG</fullName>
    </submittedName>
</protein>
<keyword evidence="2" id="KW-1185">Reference proteome</keyword>
<evidence type="ECO:0000313" key="2">
    <source>
        <dbReference type="Proteomes" id="UP000698242"/>
    </source>
</evidence>
<organism evidence="1 2">
    <name type="scientific">Profundibacterium mesophilum KAUST100406-0324</name>
    <dbReference type="NCBI Taxonomy" id="1037889"/>
    <lineage>
        <taxon>Bacteria</taxon>
        <taxon>Pseudomonadati</taxon>
        <taxon>Pseudomonadota</taxon>
        <taxon>Alphaproteobacteria</taxon>
        <taxon>Rhodobacterales</taxon>
        <taxon>Roseobacteraceae</taxon>
        <taxon>Profundibacterium</taxon>
    </lineage>
</organism>
<dbReference type="Proteomes" id="UP000698242">
    <property type="component" value="Unassembled WGS sequence"/>
</dbReference>
<reference evidence="1" key="1">
    <citation type="submission" date="2013-03" db="EMBL/GenBank/DDBJ databases">
        <title>Genome Sequence of the Profundibacterium mesophilum strain KAUST100406-0324T from Red Sea, a novel genus in the family Rhodobacteraceae.</title>
        <authorList>
            <person name="Essack M."/>
            <person name="Alam I."/>
            <person name="Lafi F."/>
            <person name="Alawi W."/>
            <person name="Kamanu F."/>
            <person name="Al-Suwailem A."/>
            <person name="Lee O.O."/>
            <person name="Xu Y."/>
            <person name="Bajic V."/>
            <person name="Qian P.-Y."/>
            <person name="Archer J."/>
        </authorList>
    </citation>
    <scope>NUCLEOTIDE SEQUENCE</scope>
    <source>
        <strain evidence="1">KAUST100406-0324</strain>
    </source>
</reference>
<dbReference type="SUPFAM" id="SSF55874">
    <property type="entry name" value="ATPase domain of HSP90 chaperone/DNA topoisomerase II/histidine kinase"/>
    <property type="match status" value="1"/>
</dbReference>
<proteinExistence type="predicted"/>
<name>A0A921NTF5_9RHOB</name>
<evidence type="ECO:0000313" key="1">
    <source>
        <dbReference type="EMBL" id="KAF0676279.1"/>
    </source>
</evidence>
<dbReference type="OrthoDB" id="2041081at2"/>
<dbReference type="Gene3D" id="3.30.565.10">
    <property type="entry name" value="Histidine kinase-like ATPase, C-terminal domain"/>
    <property type="match status" value="1"/>
</dbReference>
<dbReference type="AlphaFoldDB" id="A0A921NTF5"/>
<accession>A0A921NTF5</accession>
<dbReference type="InterPro" id="IPR036890">
    <property type="entry name" value="HATPase_C_sf"/>
</dbReference>